<dbReference type="OrthoDB" id="9758209at2"/>
<feature type="domain" description="Peptidase M14" evidence="9">
    <location>
        <begin position="39"/>
        <end position="366"/>
    </location>
</feature>
<comment type="caution">
    <text evidence="10">The sequence shown here is derived from an EMBL/GenBank/DDBJ whole genome shotgun (WGS) entry which is preliminary data.</text>
</comment>
<comment type="cofactor">
    <cofactor evidence="1">
        <name>Zn(2+)</name>
        <dbReference type="ChEBI" id="CHEBI:29105"/>
    </cofactor>
</comment>
<dbReference type="GO" id="GO:0006508">
    <property type="term" value="P:proteolysis"/>
    <property type="evidence" value="ECO:0007669"/>
    <property type="project" value="UniProtKB-KW"/>
</dbReference>
<feature type="chain" id="PRO_5016241636" evidence="8">
    <location>
        <begin position="24"/>
        <end position="841"/>
    </location>
</feature>
<dbReference type="Gene3D" id="3.40.630.10">
    <property type="entry name" value="Zn peptidases"/>
    <property type="match status" value="1"/>
</dbReference>
<dbReference type="GO" id="GO:0004181">
    <property type="term" value="F:metallocarboxypeptidase activity"/>
    <property type="evidence" value="ECO:0007669"/>
    <property type="project" value="InterPro"/>
</dbReference>
<evidence type="ECO:0000256" key="5">
    <source>
        <dbReference type="ARBA" id="ARBA00022833"/>
    </source>
</evidence>
<feature type="signal peptide" evidence="8">
    <location>
        <begin position="1"/>
        <end position="23"/>
    </location>
</feature>
<comment type="similarity">
    <text evidence="2 7">Belongs to the peptidase M14 family.</text>
</comment>
<dbReference type="SUPFAM" id="SSF52317">
    <property type="entry name" value="Class I glutamine amidotransferase-like"/>
    <property type="match status" value="1"/>
</dbReference>
<keyword evidence="3" id="KW-0645">Protease</keyword>
<dbReference type="InterPro" id="IPR000834">
    <property type="entry name" value="Peptidase_M14"/>
</dbReference>
<evidence type="ECO:0000313" key="11">
    <source>
        <dbReference type="Proteomes" id="UP000245533"/>
    </source>
</evidence>
<accession>A0A316TU42</accession>
<evidence type="ECO:0000256" key="4">
    <source>
        <dbReference type="ARBA" id="ARBA00022801"/>
    </source>
</evidence>
<dbReference type="Gene3D" id="3.40.50.880">
    <property type="match status" value="1"/>
</dbReference>
<dbReference type="Proteomes" id="UP000245533">
    <property type="component" value="Unassembled WGS sequence"/>
</dbReference>
<comment type="caution">
    <text evidence="7">Lacks conserved residue(s) required for the propagation of feature annotation.</text>
</comment>
<evidence type="ECO:0000256" key="3">
    <source>
        <dbReference type="ARBA" id="ARBA00022670"/>
    </source>
</evidence>
<evidence type="ECO:0000256" key="6">
    <source>
        <dbReference type="ARBA" id="ARBA00023049"/>
    </source>
</evidence>
<dbReference type="CDD" id="cd06238">
    <property type="entry name" value="M14-like"/>
    <property type="match status" value="1"/>
</dbReference>
<evidence type="ECO:0000256" key="2">
    <source>
        <dbReference type="ARBA" id="ARBA00005988"/>
    </source>
</evidence>
<keyword evidence="10" id="KW-0121">Carboxypeptidase</keyword>
<dbReference type="EMBL" id="QGGB01000008">
    <property type="protein sequence ID" value="PWN05822.1"/>
    <property type="molecule type" value="Genomic_DNA"/>
</dbReference>
<dbReference type="PANTHER" id="PTHR11705">
    <property type="entry name" value="PROTEASE FAMILY M14 CARBOXYPEPTIDASE A,B"/>
    <property type="match status" value="1"/>
</dbReference>
<keyword evidence="11" id="KW-1185">Reference proteome</keyword>
<proteinExistence type="inferred from homology"/>
<dbReference type="GO" id="GO:0005615">
    <property type="term" value="C:extracellular space"/>
    <property type="evidence" value="ECO:0007669"/>
    <property type="project" value="TreeGrafter"/>
</dbReference>
<dbReference type="GO" id="GO:0008270">
    <property type="term" value="F:zinc ion binding"/>
    <property type="evidence" value="ECO:0007669"/>
    <property type="project" value="InterPro"/>
</dbReference>
<evidence type="ECO:0000259" key="9">
    <source>
        <dbReference type="PROSITE" id="PS52035"/>
    </source>
</evidence>
<dbReference type="SUPFAM" id="SSF53187">
    <property type="entry name" value="Zn-dependent exopeptidases"/>
    <property type="match status" value="1"/>
</dbReference>
<keyword evidence="6" id="KW-0482">Metalloprotease</keyword>
<evidence type="ECO:0000256" key="1">
    <source>
        <dbReference type="ARBA" id="ARBA00001947"/>
    </source>
</evidence>
<dbReference type="RefSeq" id="WP_109647265.1">
    <property type="nucleotide sequence ID" value="NZ_QGGB01000008.1"/>
</dbReference>
<sequence>MQKQTLFLSSLLAFCFIASAAFAQLQSPEEFLGYELGDRWTPHHRVLSYVSHVAEHSDLATIQQYGTTNEHRELVYLIITSRDNHENLEEIRMNNLRLAGLEDGEPTENKKAIVWLSYNVHGNETSSSEAAMMTLFELVNPSNSESKQWLESTVVVMDPMINPDGRDRYVNWYKSVVGTTVNPDPAAREHREPWPGGRSNHYYFDMNRDWAWQTQKETRHRIKVYHQWMPHVHVDFHEMGYNSPYYFAPAAKPYHSVITEWQTEFQTMIGLNHTRYFDEEGWLYYTREVFDLFYPSYGDTWPTYNGAIGMTYEKAGGGSAGLAVLTETGDTLTLKDRLTHHHVSGMSTVEATANNADRVVSEFEQYFDDAVNNPAGAWRSFVVKRDSDPDKLYHLLKFLDSQNIRYGTAGSSDNTRGYDYSTGQTGSVSISEDDIVVSVRQAQGQLARVYFEPNPELSDSLTYDITAWEAHYRFGVEGFALESDMTPEMGITPEDVRTPVNSGPERPYAWLVRWDSMDDARFLAEITEKGVKSRFATRDFEINGEQYDRGTLIIPRGNNTHLGDRFDDIIRESAANHERSLTGSATGFVESGSDFGSNTVSFIQKPSVAVISGEGTSSLNVGEIWHYFDQQLGYPVTLINTDDFARTDLSSFNKLIVPSGFYGGVLSDSAMEQVSTWVRGGGTLITVGRANSYFTGRNGFQLERKAQDAEEPKVDEMLEPYGDRARRSAANSTPGSIFNVKLDTTHPLAFGYDEDYFTLKLSSDSYNYLSSGWNVGTIRDDAWRSGFAGAGARPMIENSLSFGVQNYGSGRVVYMIDNPLFRGFWENGKLLFANSIFLVGN</sequence>
<dbReference type="PROSITE" id="PS52035">
    <property type="entry name" value="PEPTIDASE_M14"/>
    <property type="match status" value="1"/>
</dbReference>
<protein>
    <submittedName>
        <fullName evidence="10">Zinc carboxypeptidase</fullName>
    </submittedName>
</protein>
<dbReference type="PANTHER" id="PTHR11705:SF143">
    <property type="entry name" value="SLL0236 PROTEIN"/>
    <property type="match status" value="1"/>
</dbReference>
<gene>
    <name evidence="10" type="ORF">DDZ15_11560</name>
</gene>
<name>A0A316TU42_9BACT</name>
<evidence type="ECO:0000256" key="8">
    <source>
        <dbReference type="SAM" id="SignalP"/>
    </source>
</evidence>
<keyword evidence="8" id="KW-0732">Signal</keyword>
<organism evidence="10 11">
    <name type="scientific">Rhodohalobacter mucosus</name>
    <dbReference type="NCBI Taxonomy" id="2079485"/>
    <lineage>
        <taxon>Bacteria</taxon>
        <taxon>Pseudomonadati</taxon>
        <taxon>Balneolota</taxon>
        <taxon>Balneolia</taxon>
        <taxon>Balneolales</taxon>
        <taxon>Balneolaceae</taxon>
        <taxon>Rhodohalobacter</taxon>
    </lineage>
</organism>
<keyword evidence="4" id="KW-0378">Hydrolase</keyword>
<evidence type="ECO:0000313" key="10">
    <source>
        <dbReference type="EMBL" id="PWN05822.1"/>
    </source>
</evidence>
<reference evidence="10 11" key="1">
    <citation type="submission" date="2018-05" db="EMBL/GenBank/DDBJ databases">
        <title>Rhodohalobacter halophilus gen. nov., sp. nov., a moderately halophilic member of the family Balneolaceae.</title>
        <authorList>
            <person name="Liu Z.-W."/>
        </authorList>
    </citation>
    <scope>NUCLEOTIDE SEQUENCE [LARGE SCALE GENOMIC DNA]</scope>
    <source>
        <strain evidence="10 11">8A47</strain>
    </source>
</reference>
<dbReference type="InterPro" id="IPR029062">
    <property type="entry name" value="Class_I_gatase-like"/>
</dbReference>
<evidence type="ECO:0000256" key="7">
    <source>
        <dbReference type="PROSITE-ProRule" id="PRU01379"/>
    </source>
</evidence>
<dbReference type="CDD" id="cd03143">
    <property type="entry name" value="A4_beta-galactosidase_middle_domain"/>
    <property type="match status" value="1"/>
</dbReference>
<dbReference type="Pfam" id="PF00246">
    <property type="entry name" value="Peptidase_M14"/>
    <property type="match status" value="1"/>
</dbReference>
<dbReference type="AlphaFoldDB" id="A0A316TU42"/>
<keyword evidence="5" id="KW-0862">Zinc</keyword>